<dbReference type="InterPro" id="IPR021314">
    <property type="entry name" value="DUF2911"/>
</dbReference>
<dbReference type="Pfam" id="PF11138">
    <property type="entry name" value="DUF2911"/>
    <property type="match status" value="1"/>
</dbReference>
<sequence length="74" mass="8332">MVTEKTWTFILNKETDVWGAFKYDPAKDVCRVTANIENLDKPIETLTIDLERGSKGVNLVAGWDNVSATMPILF</sequence>
<organism evidence="1 2">
    <name type="scientific">Niabella ginsengisoli</name>
    <dbReference type="NCBI Taxonomy" id="522298"/>
    <lineage>
        <taxon>Bacteria</taxon>
        <taxon>Pseudomonadati</taxon>
        <taxon>Bacteroidota</taxon>
        <taxon>Chitinophagia</taxon>
        <taxon>Chitinophagales</taxon>
        <taxon>Chitinophagaceae</taxon>
        <taxon>Niabella</taxon>
    </lineage>
</organism>
<name>A0ABS9SNF4_9BACT</name>
<evidence type="ECO:0000313" key="1">
    <source>
        <dbReference type="EMBL" id="MCH5599909.1"/>
    </source>
</evidence>
<dbReference type="EMBL" id="JAKWBL010000004">
    <property type="protein sequence ID" value="MCH5599909.1"/>
    <property type="molecule type" value="Genomic_DNA"/>
</dbReference>
<gene>
    <name evidence="1" type="ORF">MKP09_19310</name>
</gene>
<proteinExistence type="predicted"/>
<accession>A0ABS9SNF4</accession>
<protein>
    <submittedName>
        <fullName evidence="1">DUF2911 domain-containing protein</fullName>
    </submittedName>
</protein>
<keyword evidence="2" id="KW-1185">Reference proteome</keyword>
<evidence type="ECO:0000313" key="2">
    <source>
        <dbReference type="Proteomes" id="UP001202248"/>
    </source>
</evidence>
<comment type="caution">
    <text evidence="1">The sequence shown here is derived from an EMBL/GenBank/DDBJ whole genome shotgun (WGS) entry which is preliminary data.</text>
</comment>
<dbReference type="Proteomes" id="UP001202248">
    <property type="component" value="Unassembled WGS sequence"/>
</dbReference>
<reference evidence="1 2" key="1">
    <citation type="submission" date="2022-02" db="EMBL/GenBank/DDBJ databases">
        <authorList>
            <person name="Min J."/>
        </authorList>
    </citation>
    <scope>NUCLEOTIDE SEQUENCE [LARGE SCALE GENOMIC DNA]</scope>
    <source>
        <strain evidence="1 2">GR10-1</strain>
    </source>
</reference>